<sequence length="793" mass="90854">MSSPTTPPRTLTHSTNVTGLLDTPFTEPTCTGSDFLDVLFPVTLAERLEVLRRLQDKGLWEAESSARVDVGKWANLPKSTSSERDLYQPFVDIANFVSECAGPVVTDGDERILDWLNCHAYAPESLFENDSKEIPDTIVRLTRCESFGGNGYRRVESFETLTWRQPVILGEFKAFKKNRSAILQLLRYARATYKHQPDRRFLYGFTFILKYLQVWYFDRAGGLGSRLIDVHKEPLLFIQFLLGISRKSATQLGFDTSFKMRLGDQLVNSYAVGRLCDPKQGDILWEFETLGEGNKGKETFVAFRFLTEDRPEVVRGRGTRIMLLWLASELDDGIPEAKRKLCLSLKVYVGKDMWRDARRVAEGQLYFDQGDLKGVAKLYSFEDLMVDGSLDSTGSTWDQLSLSDAKLTELYPDTKTTSNKSKEKYFRTFFRRDALPDYPTMAPWLDPMKAREVDVSSIYSRQHCRLILKTFGFPITDFISLEELGQVLADAIRGHKNLFDKGFLHRDISLGNIIIAKDPNSGEWCGIIIDQDYTVPVKHIPLLGDHQIKCWTNHPYTSFLSDLEIYKSAEDAANAPPRSPEIKQTLIPHRPIHDMESFFWLLCWICMSRRGPSTSREGISLGVDKNEAERDELAKQAVKWLFDCPMETCANRKRKVLTIDTDFNRCVIQHLAPYFLPLRPTLDGLRWALLLAYEMKEYDGIHDEFIVVLAMIPELLGRNPLEPVPHQEDMEKRAEHRRSRYNNPRSLYLAPKPDHPIYVDVDSTSESDVQQSPVHKKAKMSLLTVDSEGKKHK</sequence>
<protein>
    <recommendedName>
        <fullName evidence="2">Fungal-type protein kinase domain-containing protein</fullName>
    </recommendedName>
</protein>
<feature type="region of interest" description="Disordered" evidence="1">
    <location>
        <begin position="720"/>
        <end position="793"/>
    </location>
</feature>
<dbReference type="Proteomes" id="UP001212997">
    <property type="component" value="Unassembled WGS sequence"/>
</dbReference>
<feature type="compositionally biased region" description="Basic and acidic residues" evidence="1">
    <location>
        <begin position="725"/>
        <end position="734"/>
    </location>
</feature>
<dbReference type="Gene3D" id="1.10.510.10">
    <property type="entry name" value="Transferase(Phosphotransferase) domain 1"/>
    <property type="match status" value="1"/>
</dbReference>
<dbReference type="InterPro" id="IPR040976">
    <property type="entry name" value="Pkinase_fungal"/>
</dbReference>
<proteinExistence type="predicted"/>
<dbReference type="Pfam" id="PF17667">
    <property type="entry name" value="Pkinase_fungal"/>
    <property type="match status" value="1"/>
</dbReference>
<dbReference type="SUPFAM" id="SSF56112">
    <property type="entry name" value="Protein kinase-like (PK-like)"/>
    <property type="match status" value="1"/>
</dbReference>
<evidence type="ECO:0000256" key="1">
    <source>
        <dbReference type="SAM" id="MobiDB-lite"/>
    </source>
</evidence>
<dbReference type="GO" id="GO:0004672">
    <property type="term" value="F:protein kinase activity"/>
    <property type="evidence" value="ECO:0007669"/>
    <property type="project" value="InterPro"/>
</dbReference>
<feature type="compositionally biased region" description="Polar residues" evidence="1">
    <location>
        <begin position="762"/>
        <end position="773"/>
    </location>
</feature>
<gene>
    <name evidence="3" type="ORF">NLI96_g892</name>
</gene>
<reference evidence="3" key="1">
    <citation type="submission" date="2022-07" db="EMBL/GenBank/DDBJ databases">
        <title>Genome Sequence of Physisporinus lineatus.</title>
        <authorList>
            <person name="Buettner E."/>
        </authorList>
    </citation>
    <scope>NUCLEOTIDE SEQUENCE</scope>
    <source>
        <strain evidence="3">VT162</strain>
    </source>
</reference>
<name>A0AAD5VH24_9APHY</name>
<evidence type="ECO:0000259" key="2">
    <source>
        <dbReference type="Pfam" id="PF17667"/>
    </source>
</evidence>
<dbReference type="PANTHER" id="PTHR38248:SF2">
    <property type="entry name" value="FUNK1 11"/>
    <property type="match status" value="1"/>
</dbReference>
<accession>A0AAD5VH24</accession>
<dbReference type="AlphaFoldDB" id="A0AAD5VH24"/>
<dbReference type="PANTHER" id="PTHR38248">
    <property type="entry name" value="FUNK1 6"/>
    <property type="match status" value="1"/>
</dbReference>
<organism evidence="3 4">
    <name type="scientific">Meripilus lineatus</name>
    <dbReference type="NCBI Taxonomy" id="2056292"/>
    <lineage>
        <taxon>Eukaryota</taxon>
        <taxon>Fungi</taxon>
        <taxon>Dikarya</taxon>
        <taxon>Basidiomycota</taxon>
        <taxon>Agaricomycotina</taxon>
        <taxon>Agaricomycetes</taxon>
        <taxon>Polyporales</taxon>
        <taxon>Meripilaceae</taxon>
        <taxon>Meripilus</taxon>
    </lineage>
</organism>
<comment type="caution">
    <text evidence="3">The sequence shown here is derived from an EMBL/GenBank/DDBJ whole genome shotgun (WGS) entry which is preliminary data.</text>
</comment>
<dbReference type="EMBL" id="JANAWD010000016">
    <property type="protein sequence ID" value="KAJ3491172.1"/>
    <property type="molecule type" value="Genomic_DNA"/>
</dbReference>
<evidence type="ECO:0000313" key="4">
    <source>
        <dbReference type="Proteomes" id="UP001212997"/>
    </source>
</evidence>
<keyword evidence="4" id="KW-1185">Reference proteome</keyword>
<evidence type="ECO:0000313" key="3">
    <source>
        <dbReference type="EMBL" id="KAJ3491172.1"/>
    </source>
</evidence>
<dbReference type="PROSITE" id="PS00109">
    <property type="entry name" value="PROTEIN_KINASE_TYR"/>
    <property type="match status" value="1"/>
</dbReference>
<dbReference type="InterPro" id="IPR011009">
    <property type="entry name" value="Kinase-like_dom_sf"/>
</dbReference>
<feature type="domain" description="Fungal-type protein kinase" evidence="2">
    <location>
        <begin position="159"/>
        <end position="606"/>
    </location>
</feature>
<dbReference type="InterPro" id="IPR008266">
    <property type="entry name" value="Tyr_kinase_AS"/>
</dbReference>